<gene>
    <name evidence="8" type="ORF">Nepgr_016111</name>
</gene>
<dbReference type="PANTHER" id="PTHR11370">
    <property type="entry name" value="DNA-REPAIR PROTEIN XRCC1"/>
    <property type="match status" value="1"/>
</dbReference>
<comment type="subcellular location">
    <subcellularLocation>
        <location evidence="1">Nucleus</location>
    </subcellularLocation>
</comment>
<evidence type="ECO:0000259" key="7">
    <source>
        <dbReference type="PROSITE" id="PS50172"/>
    </source>
</evidence>
<proteinExistence type="predicted"/>
<feature type="region of interest" description="Disordered" evidence="6">
    <location>
        <begin position="1"/>
        <end position="55"/>
    </location>
</feature>
<organism evidence="8 9">
    <name type="scientific">Nepenthes gracilis</name>
    <name type="common">Slender pitcher plant</name>
    <dbReference type="NCBI Taxonomy" id="150966"/>
    <lineage>
        <taxon>Eukaryota</taxon>
        <taxon>Viridiplantae</taxon>
        <taxon>Streptophyta</taxon>
        <taxon>Embryophyta</taxon>
        <taxon>Tracheophyta</taxon>
        <taxon>Spermatophyta</taxon>
        <taxon>Magnoliopsida</taxon>
        <taxon>eudicotyledons</taxon>
        <taxon>Gunneridae</taxon>
        <taxon>Pentapetalae</taxon>
        <taxon>Caryophyllales</taxon>
        <taxon>Nepenthaceae</taxon>
        <taxon>Nepenthes</taxon>
    </lineage>
</organism>
<evidence type="ECO:0000256" key="5">
    <source>
        <dbReference type="ARBA" id="ARBA00023242"/>
    </source>
</evidence>
<keyword evidence="3" id="KW-0227">DNA damage</keyword>
<dbReference type="InterPro" id="IPR036420">
    <property type="entry name" value="BRCT_dom_sf"/>
</dbReference>
<dbReference type="GO" id="GO:0006284">
    <property type="term" value="P:base-excision repair"/>
    <property type="evidence" value="ECO:0007669"/>
    <property type="project" value="InterPro"/>
</dbReference>
<evidence type="ECO:0000313" key="9">
    <source>
        <dbReference type="Proteomes" id="UP001279734"/>
    </source>
</evidence>
<accession>A0AAD3SM44</accession>
<dbReference type="EMBL" id="BSYO01000013">
    <property type="protein sequence ID" value="GMH14270.1"/>
    <property type="molecule type" value="Genomic_DNA"/>
</dbReference>
<evidence type="ECO:0000256" key="3">
    <source>
        <dbReference type="ARBA" id="ARBA00022763"/>
    </source>
</evidence>
<dbReference type="SUPFAM" id="SSF52113">
    <property type="entry name" value="BRCT domain"/>
    <property type="match status" value="1"/>
</dbReference>
<keyword evidence="2" id="KW-0677">Repeat</keyword>
<dbReference type="GO" id="GO:0003684">
    <property type="term" value="F:damaged DNA binding"/>
    <property type="evidence" value="ECO:0007669"/>
    <property type="project" value="InterPro"/>
</dbReference>
<dbReference type="PANTHER" id="PTHR11370:SF5">
    <property type="entry name" value="DNA REPAIR PROTEIN XRCC1"/>
    <property type="match status" value="1"/>
</dbReference>
<evidence type="ECO:0000256" key="4">
    <source>
        <dbReference type="ARBA" id="ARBA00023204"/>
    </source>
</evidence>
<feature type="region of interest" description="Disordered" evidence="6">
    <location>
        <begin position="325"/>
        <end position="370"/>
    </location>
</feature>
<keyword evidence="4" id="KW-0234">DNA repair</keyword>
<dbReference type="Pfam" id="PF00533">
    <property type="entry name" value="BRCT"/>
    <property type="match status" value="1"/>
</dbReference>
<evidence type="ECO:0000256" key="1">
    <source>
        <dbReference type="ARBA" id="ARBA00004123"/>
    </source>
</evidence>
<comment type="caution">
    <text evidence="8">The sequence shown here is derived from an EMBL/GenBank/DDBJ whole genome shotgun (WGS) entry which is preliminary data.</text>
</comment>
<protein>
    <recommendedName>
        <fullName evidence="7">BRCT domain-containing protein</fullName>
    </recommendedName>
</protein>
<dbReference type="GO" id="GO:0005634">
    <property type="term" value="C:nucleus"/>
    <property type="evidence" value="ECO:0007669"/>
    <property type="project" value="UniProtKB-SubCell"/>
</dbReference>
<dbReference type="CDD" id="cd17725">
    <property type="entry name" value="BRCT_XRCC1_rpt1"/>
    <property type="match status" value="1"/>
</dbReference>
<feature type="compositionally biased region" description="Polar residues" evidence="6">
    <location>
        <begin position="348"/>
        <end position="360"/>
    </location>
</feature>
<dbReference type="GO" id="GO:0006303">
    <property type="term" value="P:double-strand break repair via nonhomologous end joining"/>
    <property type="evidence" value="ECO:0007669"/>
    <property type="project" value="InterPro"/>
</dbReference>
<evidence type="ECO:0000256" key="6">
    <source>
        <dbReference type="SAM" id="MobiDB-lite"/>
    </source>
</evidence>
<keyword evidence="5" id="KW-0539">Nucleus</keyword>
<feature type="compositionally biased region" description="Polar residues" evidence="6">
    <location>
        <begin position="8"/>
        <end position="18"/>
    </location>
</feature>
<feature type="domain" description="BRCT" evidence="7">
    <location>
        <begin position="71"/>
        <end position="159"/>
    </location>
</feature>
<sequence>MSKRSLPSWMSSRDNGSKSLGKKSADDSINDCNQEDEKQEMARRPSTSMKDNAEGTGYIRKTTLADPSTTEFSKLLDGVVFVLSGFVNPERSTLRSQALEMGAEYHQDWDSSCTLLICAFPGTPKFRQVEAECGTIVSKDWITECYTQKKLVDIEIYLMHAGNPWRRGNISHLHVQDHGTSPTRKSEKERQPHLKSNASATIKALKSDPSKPMKDNFSPFKVKKWATEDLKKTISWLESQDEKPKPSEIRKVAAEGILTCLQDAIDLLHKNEDLQQLNKQWSFIPYVVEELIKIDADGNSSASFSKEDTRVQAVNCKQIYEQQLNSVRDDPIPEKDRPKNKKRGKSPVVNSGTRNANSDSAAYDSDETVEMTEEEIELAYQNISSSKLCCRS</sequence>
<dbReference type="AlphaFoldDB" id="A0AAD3SM44"/>
<dbReference type="GO" id="GO:0000012">
    <property type="term" value="P:single strand break repair"/>
    <property type="evidence" value="ECO:0007669"/>
    <property type="project" value="InterPro"/>
</dbReference>
<feature type="region of interest" description="Disordered" evidence="6">
    <location>
        <begin position="174"/>
        <end position="196"/>
    </location>
</feature>
<reference evidence="8" key="1">
    <citation type="submission" date="2023-05" db="EMBL/GenBank/DDBJ databases">
        <title>Nepenthes gracilis genome sequencing.</title>
        <authorList>
            <person name="Fukushima K."/>
        </authorList>
    </citation>
    <scope>NUCLEOTIDE SEQUENCE</scope>
    <source>
        <strain evidence="8">SING2019-196</strain>
    </source>
</reference>
<dbReference type="InterPro" id="IPR001357">
    <property type="entry name" value="BRCT_dom"/>
</dbReference>
<dbReference type="InterPro" id="IPR045080">
    <property type="entry name" value="BRCT_XRCC1_rpt1"/>
</dbReference>
<dbReference type="SMART" id="SM00292">
    <property type="entry name" value="BRCT"/>
    <property type="match status" value="1"/>
</dbReference>
<name>A0AAD3SM44_NEPGR</name>
<dbReference type="Gene3D" id="3.40.50.10190">
    <property type="entry name" value="BRCT domain"/>
    <property type="match status" value="1"/>
</dbReference>
<feature type="compositionally biased region" description="Basic and acidic residues" evidence="6">
    <location>
        <begin position="327"/>
        <end position="337"/>
    </location>
</feature>
<evidence type="ECO:0000313" key="8">
    <source>
        <dbReference type="EMBL" id="GMH14270.1"/>
    </source>
</evidence>
<evidence type="ECO:0000256" key="2">
    <source>
        <dbReference type="ARBA" id="ARBA00022737"/>
    </source>
</evidence>
<keyword evidence="9" id="KW-1185">Reference proteome</keyword>
<dbReference type="PROSITE" id="PS50172">
    <property type="entry name" value="BRCT"/>
    <property type="match status" value="1"/>
</dbReference>
<dbReference type="Proteomes" id="UP001279734">
    <property type="component" value="Unassembled WGS sequence"/>
</dbReference>